<dbReference type="InterPro" id="IPR013697">
    <property type="entry name" value="DNA_pol_e_suA_C"/>
</dbReference>
<dbReference type="PANTHER" id="PTHR10670:SF0">
    <property type="entry name" value="DNA POLYMERASE EPSILON CATALYTIC SUBUNIT A"/>
    <property type="match status" value="1"/>
</dbReference>
<keyword evidence="1" id="KW-0238">DNA-binding</keyword>
<dbReference type="GO" id="GO:0008622">
    <property type="term" value="C:epsilon DNA polymerase complex"/>
    <property type="evidence" value="ECO:0007669"/>
    <property type="project" value="InterPro"/>
</dbReference>
<dbReference type="GO" id="GO:0008270">
    <property type="term" value="F:zinc ion binding"/>
    <property type="evidence" value="ECO:0007669"/>
    <property type="project" value="UniProtKB-KW"/>
</dbReference>
<protein>
    <recommendedName>
        <fullName evidence="1">DNA polymerase epsilon catalytic subunit</fullName>
        <ecNumber evidence="1">2.7.7.7</ecNumber>
    </recommendedName>
</protein>
<keyword evidence="1" id="KW-0539">Nucleus</keyword>
<dbReference type="AlphaFoldDB" id="A0A7J6RTA3"/>
<feature type="non-terminal residue" evidence="3">
    <location>
        <position position="1"/>
    </location>
</feature>
<name>A0A7J6RTA3_PEROL</name>
<dbReference type="GO" id="GO:0051539">
    <property type="term" value="F:4 iron, 4 sulfur cluster binding"/>
    <property type="evidence" value="ECO:0007669"/>
    <property type="project" value="UniProtKB-KW"/>
</dbReference>
<keyword evidence="1" id="KW-0808">Transferase</keyword>
<dbReference type="GO" id="GO:0006287">
    <property type="term" value="P:base-excision repair, gap-filling"/>
    <property type="evidence" value="ECO:0007669"/>
    <property type="project" value="TreeGrafter"/>
</dbReference>
<comment type="cofactor">
    <cofactor evidence="1">
        <name>[4Fe-4S] cluster</name>
        <dbReference type="ChEBI" id="CHEBI:49883"/>
    </cofactor>
</comment>
<dbReference type="GO" id="GO:0003677">
    <property type="term" value="F:DNA binding"/>
    <property type="evidence" value="ECO:0007669"/>
    <property type="project" value="UniProtKB-KW"/>
</dbReference>
<keyword evidence="1" id="KW-0862">Zinc</keyword>
<dbReference type="GO" id="GO:0006297">
    <property type="term" value="P:nucleotide-excision repair, DNA gap filling"/>
    <property type="evidence" value="ECO:0007669"/>
    <property type="project" value="TreeGrafter"/>
</dbReference>
<proteinExistence type="inferred from homology"/>
<dbReference type="GO" id="GO:0045004">
    <property type="term" value="P:DNA replication proofreading"/>
    <property type="evidence" value="ECO:0007669"/>
    <property type="project" value="TreeGrafter"/>
</dbReference>
<evidence type="ECO:0000256" key="1">
    <source>
        <dbReference type="RuleBase" id="RU365029"/>
    </source>
</evidence>
<keyword evidence="1" id="KW-0411">Iron-sulfur</keyword>
<comment type="subcellular location">
    <subcellularLocation>
        <location evidence="1">Nucleus</location>
    </subcellularLocation>
</comment>
<organism evidence="3 4">
    <name type="scientific">Perkinsus olseni</name>
    <name type="common">Perkinsus atlanticus</name>
    <dbReference type="NCBI Taxonomy" id="32597"/>
    <lineage>
        <taxon>Eukaryota</taxon>
        <taxon>Sar</taxon>
        <taxon>Alveolata</taxon>
        <taxon>Perkinsozoa</taxon>
        <taxon>Perkinsea</taxon>
        <taxon>Perkinsida</taxon>
        <taxon>Perkinsidae</taxon>
        <taxon>Perkinsus</taxon>
    </lineage>
</organism>
<dbReference type="GO" id="GO:0003887">
    <property type="term" value="F:DNA-directed DNA polymerase activity"/>
    <property type="evidence" value="ECO:0007669"/>
    <property type="project" value="UniProtKB-KW"/>
</dbReference>
<comment type="catalytic activity">
    <reaction evidence="1">
        <text>DNA(n) + a 2'-deoxyribonucleoside 5'-triphosphate = DNA(n+1) + diphosphate</text>
        <dbReference type="Rhea" id="RHEA:22508"/>
        <dbReference type="Rhea" id="RHEA-COMP:17339"/>
        <dbReference type="Rhea" id="RHEA-COMP:17340"/>
        <dbReference type="ChEBI" id="CHEBI:33019"/>
        <dbReference type="ChEBI" id="CHEBI:61560"/>
        <dbReference type="ChEBI" id="CHEBI:173112"/>
        <dbReference type="EC" id="2.7.7.7"/>
    </reaction>
</comment>
<comment type="function">
    <text evidence="1">DNA polymerase II participates in chromosomal DNA replication.</text>
</comment>
<dbReference type="Pfam" id="PF08490">
    <property type="entry name" value="DUF1744"/>
    <property type="match status" value="1"/>
</dbReference>
<dbReference type="GO" id="GO:0008310">
    <property type="term" value="F:single-stranded DNA 3'-5' DNA exonuclease activity"/>
    <property type="evidence" value="ECO:0007669"/>
    <property type="project" value="TreeGrafter"/>
</dbReference>
<keyword evidence="1" id="KW-0863">Zinc-finger</keyword>
<keyword evidence="1" id="KW-0004">4Fe-4S</keyword>
<dbReference type="InterPro" id="IPR029703">
    <property type="entry name" value="POL2"/>
</dbReference>
<dbReference type="GO" id="GO:0006272">
    <property type="term" value="P:leading strand elongation"/>
    <property type="evidence" value="ECO:0007669"/>
    <property type="project" value="TreeGrafter"/>
</dbReference>
<feature type="domain" description="DNA polymerase epsilon catalytic subunit A C-terminal" evidence="2">
    <location>
        <begin position="24"/>
        <end position="242"/>
    </location>
</feature>
<keyword evidence="1" id="KW-0408">Iron</keyword>
<accession>A0A7J6RTA3</accession>
<dbReference type="EC" id="2.7.7.7" evidence="1"/>
<gene>
    <name evidence="3" type="ORF">FOZ62_009741</name>
</gene>
<dbReference type="GO" id="GO:0000278">
    <property type="term" value="P:mitotic cell cycle"/>
    <property type="evidence" value="ECO:0007669"/>
    <property type="project" value="TreeGrafter"/>
</dbReference>
<reference evidence="3 4" key="1">
    <citation type="submission" date="2020-04" db="EMBL/GenBank/DDBJ databases">
        <title>Perkinsus olseni comparative genomics.</title>
        <authorList>
            <person name="Bogema D.R."/>
        </authorList>
    </citation>
    <scope>NUCLEOTIDE SEQUENCE [LARGE SCALE GENOMIC DNA]</scope>
    <source>
        <strain evidence="3">ATCC PRA-205</strain>
    </source>
</reference>
<feature type="non-terminal residue" evidence="3">
    <location>
        <position position="282"/>
    </location>
</feature>
<evidence type="ECO:0000313" key="3">
    <source>
        <dbReference type="EMBL" id="KAF4723978.1"/>
    </source>
</evidence>
<keyword evidence="1" id="KW-0479">Metal-binding</keyword>
<sequence length="282" mass="30815">VSDTSVDRIFRESLLGAIGEEQAATLDRIAAVQVEYPDTPAQLQGLMEQQISTWQRRHGAMIAVVTSNAEDLRHMSPPFIPVESVVMRTPLGPADADFPPIDWVRWNLRRWSKRLPRLQGWFKNDRLWLARLSGVPICCLPPSHDEAIAAAWDVIYGKSAKEQGLVLNTSPQEEIGRVDLAETSELLLEPKTGRPDLGDIAEINNPGIYRSVCLSIDLHSTVCTTALVKAQQLSDLFGGELSRQRAVVASGAALSGSTGEPPEYLETGLTDMIDINAGIPAV</sequence>
<comment type="caution">
    <text evidence="3">The sequence shown here is derived from an EMBL/GenBank/DDBJ whole genome shotgun (WGS) entry which is preliminary data.</text>
</comment>
<dbReference type="Proteomes" id="UP000574390">
    <property type="component" value="Unassembled WGS sequence"/>
</dbReference>
<evidence type="ECO:0000313" key="4">
    <source>
        <dbReference type="Proteomes" id="UP000574390"/>
    </source>
</evidence>
<dbReference type="EMBL" id="JABANM010019746">
    <property type="protein sequence ID" value="KAF4723978.1"/>
    <property type="molecule type" value="Genomic_DNA"/>
</dbReference>
<dbReference type="PANTHER" id="PTHR10670">
    <property type="entry name" value="DNA POLYMERASE EPSILON CATALYTIC SUBUNIT A"/>
    <property type="match status" value="1"/>
</dbReference>
<comment type="similarity">
    <text evidence="1">Belongs to the DNA polymerase type-B family.</text>
</comment>
<keyword evidence="1" id="KW-0239">DNA-directed DNA polymerase</keyword>
<keyword evidence="1" id="KW-0548">Nucleotidyltransferase</keyword>
<keyword evidence="1" id="KW-0235">DNA replication</keyword>
<evidence type="ECO:0000259" key="2">
    <source>
        <dbReference type="Pfam" id="PF08490"/>
    </source>
</evidence>